<dbReference type="EMBL" id="JBHUCM010000007">
    <property type="protein sequence ID" value="MFD1536982.1"/>
    <property type="molecule type" value="Genomic_DNA"/>
</dbReference>
<proteinExistence type="predicted"/>
<evidence type="ECO:0000259" key="2">
    <source>
        <dbReference type="SMART" id="SM00458"/>
    </source>
</evidence>
<gene>
    <name evidence="3" type="ORF">ACFSJ0_08055</name>
</gene>
<protein>
    <submittedName>
        <fullName evidence="3">RICIN domain-containing protein</fullName>
    </submittedName>
</protein>
<comment type="caution">
    <text evidence="3">The sequence shown here is derived from an EMBL/GenBank/DDBJ whole genome shotgun (WGS) entry which is preliminary data.</text>
</comment>
<dbReference type="Pfam" id="PF00652">
    <property type="entry name" value="Ricin_B_lectin"/>
    <property type="match status" value="1"/>
</dbReference>
<name>A0ABW4G2Z2_9ACTN</name>
<feature type="signal peptide" evidence="1">
    <location>
        <begin position="1"/>
        <end position="29"/>
    </location>
</feature>
<feature type="domain" description="Ricin B lectin" evidence="2">
    <location>
        <begin position="47"/>
        <end position="185"/>
    </location>
</feature>
<dbReference type="InterPro" id="IPR000772">
    <property type="entry name" value="Ricin_B_lectin"/>
</dbReference>
<accession>A0ABW4G2Z2</accession>
<evidence type="ECO:0000313" key="3">
    <source>
        <dbReference type="EMBL" id="MFD1536982.1"/>
    </source>
</evidence>
<dbReference type="CDD" id="cd00161">
    <property type="entry name" value="beta-trefoil_Ricin-like"/>
    <property type="match status" value="1"/>
</dbReference>
<organism evidence="3 4">
    <name type="scientific">Nonomuraea guangzhouensis</name>
    <dbReference type="NCBI Taxonomy" id="1291555"/>
    <lineage>
        <taxon>Bacteria</taxon>
        <taxon>Bacillati</taxon>
        <taxon>Actinomycetota</taxon>
        <taxon>Actinomycetes</taxon>
        <taxon>Streptosporangiales</taxon>
        <taxon>Streptosporangiaceae</taxon>
        <taxon>Nonomuraea</taxon>
    </lineage>
</organism>
<evidence type="ECO:0000313" key="4">
    <source>
        <dbReference type="Proteomes" id="UP001597097"/>
    </source>
</evidence>
<dbReference type="SMART" id="SM00458">
    <property type="entry name" value="RICIN"/>
    <property type="match status" value="1"/>
</dbReference>
<keyword evidence="4" id="KW-1185">Reference proteome</keyword>
<dbReference type="RefSeq" id="WP_219527924.1">
    <property type="nucleotide sequence ID" value="NZ_JAHKRM010000003.1"/>
</dbReference>
<sequence>MKKSARLAMTLGASAVIASGILATPGATAETGSAGQPVVAAHANALPSTVLRSKAGSGKCVGLGNGGSIANGTPLVIWDCHFHPDQIWQGNNDRSIRTLAGSGKCVGLANRGSTENGTPLVIWDCHLNPDQQWRFAAMGGDTYSIRSFAGNNKCVGLANRGSTANGTQLVIWDCHLNPDQRWGLPESPAAFGFAS</sequence>
<keyword evidence="1" id="KW-0732">Signal</keyword>
<dbReference type="Proteomes" id="UP001597097">
    <property type="component" value="Unassembled WGS sequence"/>
</dbReference>
<evidence type="ECO:0000256" key="1">
    <source>
        <dbReference type="SAM" id="SignalP"/>
    </source>
</evidence>
<reference evidence="4" key="1">
    <citation type="journal article" date="2019" name="Int. J. Syst. Evol. Microbiol.">
        <title>The Global Catalogue of Microorganisms (GCM) 10K type strain sequencing project: providing services to taxonomists for standard genome sequencing and annotation.</title>
        <authorList>
            <consortium name="The Broad Institute Genomics Platform"/>
            <consortium name="The Broad Institute Genome Sequencing Center for Infectious Disease"/>
            <person name="Wu L."/>
            <person name="Ma J."/>
        </authorList>
    </citation>
    <scope>NUCLEOTIDE SEQUENCE [LARGE SCALE GENOMIC DNA]</scope>
    <source>
        <strain evidence="4">CGMCC 1.15399</strain>
    </source>
</reference>
<dbReference type="PROSITE" id="PS50231">
    <property type="entry name" value="RICIN_B_LECTIN"/>
    <property type="match status" value="1"/>
</dbReference>
<feature type="chain" id="PRO_5046282428" evidence="1">
    <location>
        <begin position="30"/>
        <end position="195"/>
    </location>
</feature>